<gene>
    <name evidence="2" type="ORF">NDU88_006682</name>
</gene>
<accession>A0AAV7LPV8</accession>
<name>A0AAV7LPV8_PLEWA</name>
<feature type="region of interest" description="Disordered" evidence="1">
    <location>
        <begin position="1"/>
        <end position="24"/>
    </location>
</feature>
<dbReference type="Proteomes" id="UP001066276">
    <property type="component" value="Chromosome 11"/>
</dbReference>
<keyword evidence="3" id="KW-1185">Reference proteome</keyword>
<organism evidence="2 3">
    <name type="scientific">Pleurodeles waltl</name>
    <name type="common">Iberian ribbed newt</name>
    <dbReference type="NCBI Taxonomy" id="8319"/>
    <lineage>
        <taxon>Eukaryota</taxon>
        <taxon>Metazoa</taxon>
        <taxon>Chordata</taxon>
        <taxon>Craniata</taxon>
        <taxon>Vertebrata</taxon>
        <taxon>Euteleostomi</taxon>
        <taxon>Amphibia</taxon>
        <taxon>Batrachia</taxon>
        <taxon>Caudata</taxon>
        <taxon>Salamandroidea</taxon>
        <taxon>Salamandridae</taxon>
        <taxon>Pleurodelinae</taxon>
        <taxon>Pleurodeles</taxon>
    </lineage>
</organism>
<protein>
    <submittedName>
        <fullName evidence="2">Uncharacterized protein</fullName>
    </submittedName>
</protein>
<dbReference type="AlphaFoldDB" id="A0AAV7LPV8"/>
<sequence>MRGPQTRPKNQLHGGTLRNSLDGRELRYMSTAAKASPGRLGVRRQAPSEEALSIPSLIHAGQTIGARFLPLRSMKKIPLLPNVV</sequence>
<proteinExistence type="predicted"/>
<evidence type="ECO:0000313" key="3">
    <source>
        <dbReference type="Proteomes" id="UP001066276"/>
    </source>
</evidence>
<reference evidence="2" key="1">
    <citation type="journal article" date="2022" name="bioRxiv">
        <title>Sequencing and chromosome-scale assembly of the giantPleurodeles waltlgenome.</title>
        <authorList>
            <person name="Brown T."/>
            <person name="Elewa A."/>
            <person name="Iarovenko S."/>
            <person name="Subramanian E."/>
            <person name="Araus A.J."/>
            <person name="Petzold A."/>
            <person name="Susuki M."/>
            <person name="Suzuki K.-i.T."/>
            <person name="Hayashi T."/>
            <person name="Toyoda A."/>
            <person name="Oliveira C."/>
            <person name="Osipova E."/>
            <person name="Leigh N.D."/>
            <person name="Simon A."/>
            <person name="Yun M.H."/>
        </authorList>
    </citation>
    <scope>NUCLEOTIDE SEQUENCE</scope>
    <source>
        <strain evidence="2">20211129_DDA</strain>
        <tissue evidence="2">Liver</tissue>
    </source>
</reference>
<dbReference type="EMBL" id="JANPWB010000015">
    <property type="protein sequence ID" value="KAJ1093582.1"/>
    <property type="molecule type" value="Genomic_DNA"/>
</dbReference>
<comment type="caution">
    <text evidence="2">The sequence shown here is derived from an EMBL/GenBank/DDBJ whole genome shotgun (WGS) entry which is preliminary data.</text>
</comment>
<evidence type="ECO:0000313" key="2">
    <source>
        <dbReference type="EMBL" id="KAJ1093582.1"/>
    </source>
</evidence>
<evidence type="ECO:0000256" key="1">
    <source>
        <dbReference type="SAM" id="MobiDB-lite"/>
    </source>
</evidence>